<evidence type="ECO:0000259" key="1">
    <source>
        <dbReference type="Pfam" id="PF12697"/>
    </source>
</evidence>
<dbReference type="RefSeq" id="WP_202824805.1">
    <property type="nucleotide sequence ID" value="NZ_JAEUXJ010000002.1"/>
</dbReference>
<reference evidence="2 3" key="1">
    <citation type="submission" date="2021-01" db="EMBL/GenBank/DDBJ databases">
        <title>Belnapia mucosa sp. nov. and Belnapia arida sp. nov., isolated from the Tabernas Desert (Almeria, Spain).</title>
        <authorList>
            <person name="Molina-Menor E."/>
            <person name="Vidal-Verdu A."/>
            <person name="Calonge A."/>
            <person name="Satari L."/>
            <person name="Pereto Magraner J."/>
            <person name="Porcar Miralles M."/>
        </authorList>
    </citation>
    <scope>NUCLEOTIDE SEQUENCE [LARGE SCALE GENOMIC DNA]</scope>
    <source>
        <strain evidence="2 3">T6</strain>
    </source>
</reference>
<keyword evidence="2" id="KW-0067">ATP-binding</keyword>
<dbReference type="Gene3D" id="3.40.50.1820">
    <property type="entry name" value="alpha/beta hydrolase"/>
    <property type="match status" value="1"/>
</dbReference>
<accession>A0ABS1V040</accession>
<keyword evidence="2" id="KW-0547">Nucleotide-binding</keyword>
<comment type="caution">
    <text evidence="2">The sequence shown here is derived from an EMBL/GenBank/DDBJ whole genome shotgun (WGS) entry which is preliminary data.</text>
</comment>
<proteinExistence type="predicted"/>
<name>A0ABS1V040_9PROT</name>
<keyword evidence="2" id="KW-0378">Hydrolase</keyword>
<feature type="domain" description="AB hydrolase-1" evidence="1">
    <location>
        <begin position="6"/>
        <end position="232"/>
    </location>
</feature>
<dbReference type="EMBL" id="JAEUXJ010000002">
    <property type="protein sequence ID" value="MBL6455080.1"/>
    <property type="molecule type" value="Genomic_DNA"/>
</dbReference>
<dbReference type="Proteomes" id="UP000606490">
    <property type="component" value="Unassembled WGS sequence"/>
</dbReference>
<organism evidence="2 3">
    <name type="scientific">Belnapia mucosa</name>
    <dbReference type="NCBI Taxonomy" id="2804532"/>
    <lineage>
        <taxon>Bacteria</taxon>
        <taxon>Pseudomonadati</taxon>
        <taxon>Pseudomonadota</taxon>
        <taxon>Alphaproteobacteria</taxon>
        <taxon>Acetobacterales</taxon>
        <taxon>Roseomonadaceae</taxon>
        <taxon>Belnapia</taxon>
    </lineage>
</organism>
<dbReference type="InterPro" id="IPR029058">
    <property type="entry name" value="AB_hydrolase_fold"/>
</dbReference>
<dbReference type="PANTHER" id="PTHR10992">
    <property type="entry name" value="METHYLESTERASE FAMILY MEMBER"/>
    <property type="match status" value="1"/>
</dbReference>
<dbReference type="GO" id="GO:0016787">
    <property type="term" value="F:hydrolase activity"/>
    <property type="evidence" value="ECO:0007669"/>
    <property type="project" value="UniProtKB-KW"/>
</dbReference>
<sequence>MGRTYVLLHGAFHGGWCWDAVADRLRAAGHRVTTPTQTGLGERRHLLSAAITLETFVTDLVEHMEAEEVEEAILVGHSFGGNAITGAADRIPHRIRHLVYLDAMVLGDGDTPWGCMPAGQAEERRRAVMEQGGGIVAMPPPVAAFGVPEDHPRAAWLRRRMTPHPAGTYRTPLHLRHPPGNGLPRSYIACTDPWYAPLAWARERVKTQPGWNWLEIATGHDAMVTAPEELARMLLAIG</sequence>
<dbReference type="PANTHER" id="PTHR10992:SF1086">
    <property type="entry name" value="AB HYDROLASE-1 DOMAIN-CONTAINING PROTEIN"/>
    <property type="match status" value="1"/>
</dbReference>
<gene>
    <name evidence="2" type="ORF">JMJ55_07075</name>
</gene>
<dbReference type="InterPro" id="IPR045889">
    <property type="entry name" value="MES/HNL"/>
</dbReference>
<protein>
    <submittedName>
        <fullName evidence="2">Alpha/beta hydrolase</fullName>
    </submittedName>
</protein>
<dbReference type="Pfam" id="PF12697">
    <property type="entry name" value="Abhydrolase_6"/>
    <property type="match status" value="1"/>
</dbReference>
<dbReference type="InterPro" id="IPR000073">
    <property type="entry name" value="AB_hydrolase_1"/>
</dbReference>
<dbReference type="GO" id="GO:0005524">
    <property type="term" value="F:ATP binding"/>
    <property type="evidence" value="ECO:0007669"/>
    <property type="project" value="UniProtKB-KW"/>
</dbReference>
<evidence type="ECO:0000313" key="2">
    <source>
        <dbReference type="EMBL" id="MBL6455080.1"/>
    </source>
</evidence>
<dbReference type="SUPFAM" id="SSF53474">
    <property type="entry name" value="alpha/beta-Hydrolases"/>
    <property type="match status" value="1"/>
</dbReference>
<keyword evidence="3" id="KW-1185">Reference proteome</keyword>
<evidence type="ECO:0000313" key="3">
    <source>
        <dbReference type="Proteomes" id="UP000606490"/>
    </source>
</evidence>